<dbReference type="AlphaFoldDB" id="A0A8S1QUN2"/>
<name>A0A8S1QUN2_9CILI</name>
<protein>
    <submittedName>
        <fullName evidence="3">Uncharacterized protein</fullName>
    </submittedName>
</protein>
<dbReference type="Proteomes" id="UP000692954">
    <property type="component" value="Unassembled WGS sequence"/>
</dbReference>
<accession>A0A8S1QUN2</accession>
<keyword evidence="2" id="KW-0812">Transmembrane</keyword>
<evidence type="ECO:0000313" key="3">
    <source>
        <dbReference type="EMBL" id="CAD8119536.1"/>
    </source>
</evidence>
<feature type="transmembrane region" description="Helical" evidence="2">
    <location>
        <begin position="162"/>
        <end position="184"/>
    </location>
</feature>
<feature type="region of interest" description="Disordered" evidence="1">
    <location>
        <begin position="1"/>
        <end position="20"/>
    </location>
</feature>
<reference evidence="3" key="1">
    <citation type="submission" date="2021-01" db="EMBL/GenBank/DDBJ databases">
        <authorList>
            <consortium name="Genoscope - CEA"/>
            <person name="William W."/>
        </authorList>
    </citation>
    <scope>NUCLEOTIDE SEQUENCE</scope>
</reference>
<keyword evidence="2" id="KW-0472">Membrane</keyword>
<dbReference type="OrthoDB" id="290511at2759"/>
<keyword evidence="2" id="KW-1133">Transmembrane helix</keyword>
<gene>
    <name evidence="3" type="ORF">PSON_ATCC_30995.1.T1210165</name>
</gene>
<organism evidence="3 4">
    <name type="scientific">Paramecium sonneborni</name>
    <dbReference type="NCBI Taxonomy" id="65129"/>
    <lineage>
        <taxon>Eukaryota</taxon>
        <taxon>Sar</taxon>
        <taxon>Alveolata</taxon>
        <taxon>Ciliophora</taxon>
        <taxon>Intramacronucleata</taxon>
        <taxon>Oligohymenophorea</taxon>
        <taxon>Peniculida</taxon>
        <taxon>Parameciidae</taxon>
        <taxon>Paramecium</taxon>
    </lineage>
</organism>
<evidence type="ECO:0000256" key="2">
    <source>
        <dbReference type="SAM" id="Phobius"/>
    </source>
</evidence>
<evidence type="ECO:0000313" key="4">
    <source>
        <dbReference type="Proteomes" id="UP000692954"/>
    </source>
</evidence>
<evidence type="ECO:0000256" key="1">
    <source>
        <dbReference type="SAM" id="MobiDB-lite"/>
    </source>
</evidence>
<sequence length="531" mass="61465">MKLKKLSSQKENSKQEQKKMRRGFKACKQCGVQLHIHQKICKNCNHENTFINKDSHKQSKNNTIDFYKQINENKAEQNIEKKKLKKIPQKLMARIHVFKKSFLYNNESNLDKNLLKTFQNNSINQDNIDLTQRCEFKLNKKQIIVDSVAVESGQFFKLEKGYLLYFGYSLINIVINKGVIIASIQMNLYENQQFSQLHLYGKSYNGVGLLAIIQKQKIRYMHHEEGAISQIKFYPQSITTIGTINANGSFTYLSLLNTFSDELKIICKIEIPDQILNCFDWCPSIESKISIGDQEGNIYIIEIQGENYKIINFLESYHMGIIKDLQYYIHNDNNSPLLLSGGYDGNIKIINPSNSQEIFNRHITSKGISQVKWDNGGKFILCINDDPNQKALMFCFFSTIKKNSIQVLQNVEKRLIQPLTGDDETQTCAFNPYHHKIYFASQNGTIYGADIEQIRKQAIKKEKKQTYQSTIVHFGQVLLENNTISYITQKNSVNYKQTIQQYDWSQGYHFIDIDEQGNLILGNILGVLIML</sequence>
<proteinExistence type="predicted"/>
<dbReference type="EMBL" id="CAJJDN010000121">
    <property type="protein sequence ID" value="CAD8119536.1"/>
    <property type="molecule type" value="Genomic_DNA"/>
</dbReference>
<keyword evidence="4" id="KW-1185">Reference proteome</keyword>
<comment type="caution">
    <text evidence="3">The sequence shown here is derived from an EMBL/GenBank/DDBJ whole genome shotgun (WGS) entry which is preliminary data.</text>
</comment>